<evidence type="ECO:0000256" key="1">
    <source>
        <dbReference type="SAM" id="MobiDB-lite"/>
    </source>
</evidence>
<keyword evidence="3" id="KW-1185">Reference proteome</keyword>
<feature type="region of interest" description="Disordered" evidence="1">
    <location>
        <begin position="99"/>
        <end position="144"/>
    </location>
</feature>
<name>A0AA40A908_9PEZI</name>
<organism evidence="2 3">
    <name type="scientific">Lasiosphaeris hirsuta</name>
    <dbReference type="NCBI Taxonomy" id="260670"/>
    <lineage>
        <taxon>Eukaryota</taxon>
        <taxon>Fungi</taxon>
        <taxon>Dikarya</taxon>
        <taxon>Ascomycota</taxon>
        <taxon>Pezizomycotina</taxon>
        <taxon>Sordariomycetes</taxon>
        <taxon>Sordariomycetidae</taxon>
        <taxon>Sordariales</taxon>
        <taxon>Lasiosphaeriaceae</taxon>
        <taxon>Lasiosphaeris</taxon>
    </lineage>
</organism>
<accession>A0AA40A908</accession>
<evidence type="ECO:0000313" key="2">
    <source>
        <dbReference type="EMBL" id="KAK0711497.1"/>
    </source>
</evidence>
<feature type="region of interest" description="Disordered" evidence="1">
    <location>
        <begin position="358"/>
        <end position="388"/>
    </location>
</feature>
<gene>
    <name evidence="2" type="ORF">B0H67DRAFT_292265</name>
</gene>
<dbReference type="EMBL" id="JAUKUA010000005">
    <property type="protein sequence ID" value="KAK0711497.1"/>
    <property type="molecule type" value="Genomic_DNA"/>
</dbReference>
<proteinExistence type="predicted"/>
<evidence type="ECO:0000313" key="3">
    <source>
        <dbReference type="Proteomes" id="UP001172102"/>
    </source>
</evidence>
<sequence>MPQPDASERASQSRGSMPLLPQAHHRLPWIELIDAARQAGRGPHISGPIWPCGCRTGYAPTTPHPHPQHCDCRKPGPGEVAVTPSARWNAWDALGRAPALKQRSAQAHTGRGAASGGGMPPPLSAARMESMGWTSESRRERGTDASAETCLGDLCCPVVSLSQICRPSISIHPHHGPVGKHLIQHPSTRSLSMDCPLRPRQPAGRPGSVLEELPVLRAQDGQLPSRGSWLHTCKPAPGPVTRFHLTEGSCWPGGSLRCLLVLDFSRSSAALIGRFALGSASSTSLAQCSVSGLCGLCSSSPSLSQFVTSRRRRGSDAWWYYFFLVRLTDGPPPCPSSEAAPSCMFHPTEQRWRRHPLASVPKQTHSRQLMRVSSPAHAHPRPQPTTTSLCEPAVRMLCAAPTQHPPAGRPIGTVSCRRQARRLTGHGRFDF</sequence>
<comment type="caution">
    <text evidence="2">The sequence shown here is derived from an EMBL/GenBank/DDBJ whole genome shotgun (WGS) entry which is preliminary data.</text>
</comment>
<dbReference type="AlphaFoldDB" id="A0AA40A908"/>
<dbReference type="Proteomes" id="UP001172102">
    <property type="component" value="Unassembled WGS sequence"/>
</dbReference>
<protein>
    <submittedName>
        <fullName evidence="2">Uncharacterized protein</fullName>
    </submittedName>
</protein>
<reference evidence="2" key="1">
    <citation type="submission" date="2023-06" db="EMBL/GenBank/DDBJ databases">
        <title>Genome-scale phylogeny and comparative genomics of the fungal order Sordariales.</title>
        <authorList>
            <consortium name="Lawrence Berkeley National Laboratory"/>
            <person name="Hensen N."/>
            <person name="Bonometti L."/>
            <person name="Westerberg I."/>
            <person name="Brannstrom I.O."/>
            <person name="Guillou S."/>
            <person name="Cros-Aarteil S."/>
            <person name="Calhoun S."/>
            <person name="Haridas S."/>
            <person name="Kuo A."/>
            <person name="Mondo S."/>
            <person name="Pangilinan J."/>
            <person name="Riley R."/>
            <person name="Labutti K."/>
            <person name="Andreopoulos B."/>
            <person name="Lipzen A."/>
            <person name="Chen C."/>
            <person name="Yanf M."/>
            <person name="Daum C."/>
            <person name="Ng V."/>
            <person name="Clum A."/>
            <person name="Steindorff A."/>
            <person name="Ohm R."/>
            <person name="Martin F."/>
            <person name="Silar P."/>
            <person name="Natvig D."/>
            <person name="Lalanne C."/>
            <person name="Gautier V."/>
            <person name="Ament-Velasquez S.L."/>
            <person name="Kruys A."/>
            <person name="Hutchinson M.I."/>
            <person name="Powell A.J."/>
            <person name="Barry K."/>
            <person name="Miller A.N."/>
            <person name="Grigoriev I.V."/>
            <person name="Debuchy R."/>
            <person name="Gladieux P."/>
            <person name="Thoren M.H."/>
            <person name="Johannesson H."/>
        </authorList>
    </citation>
    <scope>NUCLEOTIDE SEQUENCE</scope>
    <source>
        <strain evidence="2">SMH4607-1</strain>
    </source>
</reference>